<evidence type="ECO:0000256" key="2">
    <source>
        <dbReference type="ARBA" id="ARBA00022448"/>
    </source>
</evidence>
<evidence type="ECO:0000256" key="5">
    <source>
        <dbReference type="ARBA" id="ARBA00023136"/>
    </source>
</evidence>
<keyword evidence="7" id="KW-1185">Reference proteome</keyword>
<gene>
    <name evidence="6" type="ORF">ST47_g8569</name>
</gene>
<dbReference type="SUPFAM" id="SSF103473">
    <property type="entry name" value="MFS general substrate transporter"/>
    <property type="match status" value="1"/>
</dbReference>
<dbReference type="EMBL" id="JYNV01000283">
    <property type="protein sequence ID" value="KZM20245.1"/>
    <property type="molecule type" value="Genomic_DNA"/>
</dbReference>
<evidence type="ECO:0000313" key="7">
    <source>
        <dbReference type="Proteomes" id="UP000076837"/>
    </source>
</evidence>
<organism evidence="6 7">
    <name type="scientific">Didymella rabiei</name>
    <name type="common">Chickpea ascochyta blight fungus</name>
    <name type="synonym">Mycosphaerella rabiei</name>
    <dbReference type="NCBI Taxonomy" id="5454"/>
    <lineage>
        <taxon>Eukaryota</taxon>
        <taxon>Fungi</taxon>
        <taxon>Dikarya</taxon>
        <taxon>Ascomycota</taxon>
        <taxon>Pezizomycotina</taxon>
        <taxon>Dothideomycetes</taxon>
        <taxon>Pleosporomycetidae</taxon>
        <taxon>Pleosporales</taxon>
        <taxon>Pleosporineae</taxon>
        <taxon>Didymellaceae</taxon>
        <taxon>Ascochyta</taxon>
    </lineage>
</organism>
<evidence type="ECO:0000256" key="1">
    <source>
        <dbReference type="ARBA" id="ARBA00004141"/>
    </source>
</evidence>
<evidence type="ECO:0000256" key="3">
    <source>
        <dbReference type="ARBA" id="ARBA00022692"/>
    </source>
</evidence>
<name>A0A162YV60_DIDRA</name>
<dbReference type="Gene3D" id="1.20.1250.20">
    <property type="entry name" value="MFS general substrate transporter like domains"/>
    <property type="match status" value="2"/>
</dbReference>
<evidence type="ECO:0000313" key="6">
    <source>
        <dbReference type="EMBL" id="KZM20245.1"/>
    </source>
</evidence>
<sequence>MATTKNPIDKLAYIANEAQPVYDKKAPSVSPTLSNPDTETSSVSPEFEKRLLRKIDFWLVGFYSLVYVFRVIDSANYSNAAIINLEAGTGIKKQLGFTPSQWAWTLSIFSYSYLVFEPTNTILLKLFKPSRWMFILIMAWGVSACCSAAAMNFSGMMCVRFAIGMTEAGFFPSVLYHYAFWYKPVEMPQRIAFFYSVGQVSSALSGLLAYAISHMDQLGGLSGWRWLFLLEGLPAIILAFFAFWLPDYPDTAKFLTEDERSFMKSRLASNAPKGEEHWDFSSLKVMAKDPTLYTFSLYWICHGIGGFGVGFALPTVIYQLGFTTTAYSQLMNIPPYVSAFLLLNALGFMLQRRWIRPWVTAIGIESTTIICYIILLTVDNPVVRYLCLVVAVACAGCAYPVIWPERIRALEGTVASGIGIGLTNACAQFSGIVGPHVFSTVFGPRYCTSYATNLSVLVVGICAILTSWLLVIRKDRKRADLTKQG</sequence>
<proteinExistence type="predicted"/>
<dbReference type="PANTHER" id="PTHR43791:SF51">
    <property type="entry name" value="MAJOR FACILITATOR SUPERFAMILY (MFS) PROFILE DOMAIN-CONTAINING PROTEIN"/>
    <property type="match status" value="1"/>
</dbReference>
<comment type="caution">
    <text evidence="6">The sequence shown here is derived from an EMBL/GenBank/DDBJ whole genome shotgun (WGS) entry which is preliminary data.</text>
</comment>
<dbReference type="PANTHER" id="PTHR43791">
    <property type="entry name" value="PERMEASE-RELATED"/>
    <property type="match status" value="1"/>
</dbReference>
<reference evidence="6 7" key="1">
    <citation type="journal article" date="2016" name="Sci. Rep.">
        <title>Draft genome sequencing and secretome analysis of fungal phytopathogen Ascochyta rabiei provides insight into the necrotrophic effector repertoire.</title>
        <authorList>
            <person name="Verma S."/>
            <person name="Gazara R.K."/>
            <person name="Nizam S."/>
            <person name="Parween S."/>
            <person name="Chattopadhyay D."/>
            <person name="Verma P.K."/>
        </authorList>
    </citation>
    <scope>NUCLEOTIDE SEQUENCE [LARGE SCALE GENOMIC DNA]</scope>
    <source>
        <strain evidence="6 7">ArDII</strain>
    </source>
</reference>
<keyword evidence="2" id="KW-0813">Transport</keyword>
<keyword evidence="3 6" id="KW-0812">Transmembrane</keyword>
<dbReference type="AlphaFoldDB" id="A0A162YV60"/>
<dbReference type="OrthoDB" id="2985014at2759"/>
<comment type="subcellular location">
    <subcellularLocation>
        <location evidence="1">Membrane</location>
        <topology evidence="1">Multi-pass membrane protein</topology>
    </subcellularLocation>
</comment>
<accession>A0A162YV60</accession>
<keyword evidence="5" id="KW-0472">Membrane</keyword>
<dbReference type="InterPro" id="IPR036259">
    <property type="entry name" value="MFS_trans_sf"/>
</dbReference>
<dbReference type="GO" id="GO:0016020">
    <property type="term" value="C:membrane"/>
    <property type="evidence" value="ECO:0007669"/>
    <property type="project" value="UniProtKB-SubCell"/>
</dbReference>
<dbReference type="Pfam" id="PF07690">
    <property type="entry name" value="MFS_1"/>
    <property type="match status" value="1"/>
</dbReference>
<protein>
    <submittedName>
        <fullName evidence="6">Transmembrane transport</fullName>
    </submittedName>
</protein>
<dbReference type="GO" id="GO:0022857">
    <property type="term" value="F:transmembrane transporter activity"/>
    <property type="evidence" value="ECO:0007669"/>
    <property type="project" value="InterPro"/>
</dbReference>
<dbReference type="Proteomes" id="UP000076837">
    <property type="component" value="Unassembled WGS sequence"/>
</dbReference>
<dbReference type="InterPro" id="IPR011701">
    <property type="entry name" value="MFS"/>
</dbReference>
<evidence type="ECO:0000256" key="4">
    <source>
        <dbReference type="ARBA" id="ARBA00022989"/>
    </source>
</evidence>
<dbReference type="PROSITE" id="PS50850">
    <property type="entry name" value="MFS"/>
    <property type="match status" value="1"/>
</dbReference>
<keyword evidence="4" id="KW-1133">Transmembrane helix</keyword>
<dbReference type="InterPro" id="IPR020846">
    <property type="entry name" value="MFS_dom"/>
</dbReference>